<dbReference type="InterPro" id="IPR042268">
    <property type="entry name" value="BamC_C"/>
</dbReference>
<keyword evidence="3" id="KW-1185">Reference proteome</keyword>
<proteinExistence type="predicted"/>
<evidence type="ECO:0000256" key="1">
    <source>
        <dbReference type="SAM" id="MobiDB-lite"/>
    </source>
</evidence>
<dbReference type="Proteomes" id="UP000199040">
    <property type="component" value="Unassembled WGS sequence"/>
</dbReference>
<name>A0A1I3DZU2_9GAMM</name>
<dbReference type="RefSeq" id="WP_092848263.1">
    <property type="nucleotide sequence ID" value="NZ_FOPY01000012.1"/>
</dbReference>
<dbReference type="PROSITE" id="PS51257">
    <property type="entry name" value="PROKAR_LIPOPROTEIN"/>
    <property type="match status" value="1"/>
</dbReference>
<feature type="region of interest" description="Disordered" evidence="1">
    <location>
        <begin position="289"/>
        <end position="309"/>
    </location>
</feature>
<evidence type="ECO:0000313" key="2">
    <source>
        <dbReference type="EMBL" id="SFH92264.1"/>
    </source>
</evidence>
<dbReference type="AlphaFoldDB" id="A0A1I3DZU2"/>
<evidence type="ECO:0000313" key="3">
    <source>
        <dbReference type="Proteomes" id="UP000199040"/>
    </source>
</evidence>
<reference evidence="2 3" key="1">
    <citation type="submission" date="2016-10" db="EMBL/GenBank/DDBJ databases">
        <authorList>
            <person name="de Groot N.N."/>
        </authorList>
    </citation>
    <scope>NUCLEOTIDE SEQUENCE [LARGE SCALE GENOMIC DNA]</scope>
    <source>
        <strain evidence="2 3">CGMCC 1.6848</strain>
    </source>
</reference>
<gene>
    <name evidence="2" type="ORF">SAMN04487959_112117</name>
</gene>
<sequence>MNPASKLLPLTVVIALLASGCARDGYYYDRNEEYRDAHMTEPLDLPESRQPGRYQDAMPVPSASSDFLASGDEFEAPRPQALAAGRQEEDAFVEMREAGADRWLLVNAAPANVWPRLQGFVEQRGLQVTALDPASGRIETDQAVLRVRQGLRGNTSEVRCENVAATAGTPAPYDQCLTALNSYLTSMGAQEQSVSLAAQNLSRNDRVRLENQAGEWQLLLSLGLDRAWSELHYQLENSFDSETRQLVDQNRSTGEFLVDYAPRDADRGGFLGFFEGDAPVRRYRLQVDNAGPESTRVTVEPTDGEPLSSAESRELLDALATALR</sequence>
<protein>
    <submittedName>
        <fullName evidence="2">Beta-barrel assembly machine subunit BamC</fullName>
    </submittedName>
</protein>
<dbReference type="Gene3D" id="3.30.310.170">
    <property type="entry name" value="Outer membrane protein assembly factor BamC"/>
    <property type="match status" value="1"/>
</dbReference>
<dbReference type="InterPro" id="IPR010653">
    <property type="entry name" value="NlpB/DapX"/>
</dbReference>
<accession>A0A1I3DZU2</accession>
<organism evidence="2 3">
    <name type="scientific">Modicisalibacter xianhensis</name>
    <dbReference type="NCBI Taxonomy" id="442341"/>
    <lineage>
        <taxon>Bacteria</taxon>
        <taxon>Pseudomonadati</taxon>
        <taxon>Pseudomonadota</taxon>
        <taxon>Gammaproteobacteria</taxon>
        <taxon>Oceanospirillales</taxon>
        <taxon>Halomonadaceae</taxon>
        <taxon>Modicisalibacter</taxon>
    </lineage>
</organism>
<dbReference type="STRING" id="442341.SAMN04487959_112117"/>
<dbReference type="EMBL" id="FOPY01000012">
    <property type="protein sequence ID" value="SFH92264.1"/>
    <property type="molecule type" value="Genomic_DNA"/>
</dbReference>
<dbReference type="Pfam" id="PF06804">
    <property type="entry name" value="Lipoprotein_18"/>
    <property type="match status" value="1"/>
</dbReference>